<evidence type="ECO:0000256" key="2">
    <source>
        <dbReference type="PROSITE-ProRule" id="PRU01282"/>
    </source>
</evidence>
<protein>
    <submittedName>
        <fullName evidence="3">Spx/MgsR family RNA polymerase-binding regulatory protein</fullName>
    </submittedName>
</protein>
<dbReference type="Proteomes" id="UP000525652">
    <property type="component" value="Unassembled WGS sequence"/>
</dbReference>
<dbReference type="InterPro" id="IPR006504">
    <property type="entry name" value="Tscrpt_reg_Spx/MgsR"/>
</dbReference>
<dbReference type="InterPro" id="IPR006660">
    <property type="entry name" value="Arsenate_reductase-like"/>
</dbReference>
<dbReference type="NCBIfam" id="TIGR01617">
    <property type="entry name" value="arsC_related"/>
    <property type="match status" value="1"/>
</dbReference>
<accession>A0A7X1B0S0</accession>
<comment type="similarity">
    <text evidence="1 2">Belongs to the ArsC family.</text>
</comment>
<gene>
    <name evidence="3" type="ORF">H5P30_16815</name>
</gene>
<dbReference type="EMBL" id="JACHVA010000126">
    <property type="protein sequence ID" value="MBC2603447.1"/>
    <property type="molecule type" value="Genomic_DNA"/>
</dbReference>
<name>A0A7X1B0S0_9BACT</name>
<evidence type="ECO:0000313" key="4">
    <source>
        <dbReference type="Proteomes" id="UP000525652"/>
    </source>
</evidence>
<comment type="caution">
    <text evidence="3">The sequence shown here is derived from an EMBL/GenBank/DDBJ whole genome shotgun (WGS) entry which is preliminary data.</text>
</comment>
<dbReference type="SUPFAM" id="SSF52833">
    <property type="entry name" value="Thioredoxin-like"/>
    <property type="match status" value="1"/>
</dbReference>
<evidence type="ECO:0000313" key="3">
    <source>
        <dbReference type="EMBL" id="MBC2603447.1"/>
    </source>
</evidence>
<proteinExistence type="inferred from homology"/>
<sequence length="116" mass="13124">MLKFYAYKNCSTCRNARKFLESKGVEFEELAIRETPPSPSELATMLKAYDGKMTRLFNTSSQDYRDAGLKDKLSSLSEDEAFALLQENGNLVKRPFLLGDGVALVGFKEAEWDEKL</sequence>
<keyword evidence="4" id="KW-1185">Reference proteome</keyword>
<evidence type="ECO:0000256" key="1">
    <source>
        <dbReference type="ARBA" id="ARBA00007198"/>
    </source>
</evidence>
<reference evidence="3 4" key="1">
    <citation type="submission" date="2020-07" db="EMBL/GenBank/DDBJ databases">
        <authorList>
            <person name="Feng X."/>
        </authorList>
    </citation>
    <scope>NUCLEOTIDE SEQUENCE [LARGE SCALE GENOMIC DNA]</scope>
    <source>
        <strain evidence="3 4">JCM14086</strain>
    </source>
</reference>
<dbReference type="PROSITE" id="PS51353">
    <property type="entry name" value="ARSC"/>
    <property type="match status" value="1"/>
</dbReference>
<organism evidence="3 4">
    <name type="scientific">Puniceicoccus vermicola</name>
    <dbReference type="NCBI Taxonomy" id="388746"/>
    <lineage>
        <taxon>Bacteria</taxon>
        <taxon>Pseudomonadati</taxon>
        <taxon>Verrucomicrobiota</taxon>
        <taxon>Opitutia</taxon>
        <taxon>Puniceicoccales</taxon>
        <taxon>Puniceicoccaceae</taxon>
        <taxon>Puniceicoccus</taxon>
    </lineage>
</organism>
<dbReference type="Gene3D" id="3.40.30.10">
    <property type="entry name" value="Glutaredoxin"/>
    <property type="match status" value="1"/>
</dbReference>
<dbReference type="PANTHER" id="PTHR30041:SF8">
    <property type="entry name" value="PROTEIN YFFB"/>
    <property type="match status" value="1"/>
</dbReference>
<dbReference type="AlphaFoldDB" id="A0A7X1B0S0"/>
<dbReference type="Pfam" id="PF03960">
    <property type="entry name" value="ArsC"/>
    <property type="match status" value="1"/>
</dbReference>
<dbReference type="InterPro" id="IPR036249">
    <property type="entry name" value="Thioredoxin-like_sf"/>
</dbReference>
<dbReference type="PANTHER" id="PTHR30041">
    <property type="entry name" value="ARSENATE REDUCTASE"/>
    <property type="match status" value="1"/>
</dbReference>
<dbReference type="RefSeq" id="WP_185694073.1">
    <property type="nucleotide sequence ID" value="NZ_JACHVA010000126.1"/>
</dbReference>